<dbReference type="InterPro" id="IPR027417">
    <property type="entry name" value="P-loop_NTPase"/>
</dbReference>
<evidence type="ECO:0008006" key="6">
    <source>
        <dbReference type="Google" id="ProtNLM"/>
    </source>
</evidence>
<dbReference type="STRING" id="203124.Tery_1719"/>
<gene>
    <name evidence="5" type="ordered locus">Tery_1719</name>
</gene>
<proteinExistence type="predicted"/>
<evidence type="ECO:0000256" key="4">
    <source>
        <dbReference type="ARBA" id="ARBA00023136"/>
    </source>
</evidence>
<protein>
    <recommendedName>
        <fullName evidence="6">NB-ARC domain-containing protein</fullName>
    </recommendedName>
</protein>
<reference evidence="5" key="1">
    <citation type="submission" date="2006-06" db="EMBL/GenBank/DDBJ databases">
        <title>Complete sequence of Trichodesmium erythraeum IMS101.</title>
        <authorList>
            <consortium name="US DOE Joint Genome Institute"/>
            <person name="Copeland A."/>
            <person name="Lucas S."/>
            <person name="Lapidus A."/>
            <person name="Barry K."/>
            <person name="Detter J.C."/>
            <person name="Glavina del Rio T."/>
            <person name="Hammon N."/>
            <person name="Israni S."/>
            <person name="Dalin E."/>
            <person name="Tice H."/>
            <person name="Pitluck S."/>
            <person name="Kiss H."/>
            <person name="Munk A.C."/>
            <person name="Brettin T."/>
            <person name="Bruce D."/>
            <person name="Han C."/>
            <person name="Tapia R."/>
            <person name="Gilna P."/>
            <person name="Schmutz J."/>
            <person name="Larimer F."/>
            <person name="Land M."/>
            <person name="Hauser L."/>
            <person name="Kyrpides N."/>
            <person name="Kim E."/>
            <person name="Richardson P."/>
        </authorList>
    </citation>
    <scope>NUCLEOTIDE SEQUENCE [LARGE SCALE GENOMIC DNA]</scope>
    <source>
        <strain evidence="5">IMS101</strain>
    </source>
</reference>
<keyword evidence="4" id="KW-0472">Membrane</keyword>
<comment type="subcellular location">
    <subcellularLocation>
        <location evidence="1">Endoplasmic reticulum</location>
    </subcellularLocation>
    <subcellularLocation>
        <location evidence="2">Membrane</location>
    </subcellularLocation>
</comment>
<dbReference type="EMBL" id="CP000393">
    <property type="protein sequence ID" value="ABG50983.1"/>
    <property type="molecule type" value="Genomic_DNA"/>
</dbReference>
<dbReference type="KEGG" id="ter:Tery_1719"/>
<name>Q114U1_TRIEI</name>
<dbReference type="InterPro" id="IPR052374">
    <property type="entry name" value="SERAC1"/>
</dbReference>
<evidence type="ECO:0000256" key="3">
    <source>
        <dbReference type="ARBA" id="ARBA00022824"/>
    </source>
</evidence>
<dbReference type="SUPFAM" id="SSF52540">
    <property type="entry name" value="P-loop containing nucleoside triphosphate hydrolases"/>
    <property type="match status" value="1"/>
</dbReference>
<evidence type="ECO:0000256" key="2">
    <source>
        <dbReference type="ARBA" id="ARBA00004370"/>
    </source>
</evidence>
<sequence length="217" mass="24417">MANLIENIGFLTKPRVNVEELKEHSPHLRDLNQWYRQNTGRLGILTKVFYETKPMGGVLVVNEDSADPGITDVHSIAVPADHVSIAKAGKNDLVYVSTIRFCEKVFTAEKNTQVSKSIPENFRRRRGAKRFVGRDEVIRTLHEQLRATEMVAISSVSGMAGIGKTEVALQYAYFHWEQSTYAGGICWLECRGQNVGVQIISFAMSEFNFSFSKDDDL</sequence>
<dbReference type="GO" id="GO:0016020">
    <property type="term" value="C:membrane"/>
    <property type="evidence" value="ECO:0007669"/>
    <property type="project" value="UniProtKB-SubCell"/>
</dbReference>
<evidence type="ECO:0000256" key="1">
    <source>
        <dbReference type="ARBA" id="ARBA00004240"/>
    </source>
</evidence>
<dbReference type="AlphaFoldDB" id="Q114U1"/>
<accession>Q114U1</accession>
<dbReference type="PANTHER" id="PTHR48182:SF2">
    <property type="entry name" value="PROTEIN SERAC1"/>
    <property type="match status" value="1"/>
</dbReference>
<dbReference type="Gene3D" id="3.40.50.300">
    <property type="entry name" value="P-loop containing nucleotide triphosphate hydrolases"/>
    <property type="match status" value="1"/>
</dbReference>
<keyword evidence="3" id="KW-0256">Endoplasmic reticulum</keyword>
<dbReference type="HOGENOM" id="CLU_1271820_0_0_3"/>
<dbReference type="eggNOG" id="COG3903">
    <property type="taxonomic scope" value="Bacteria"/>
</dbReference>
<evidence type="ECO:0000313" key="5">
    <source>
        <dbReference type="EMBL" id="ABG50983.1"/>
    </source>
</evidence>
<organism evidence="5">
    <name type="scientific">Trichodesmium erythraeum (strain IMS101)</name>
    <dbReference type="NCBI Taxonomy" id="203124"/>
    <lineage>
        <taxon>Bacteria</taxon>
        <taxon>Bacillati</taxon>
        <taxon>Cyanobacteriota</taxon>
        <taxon>Cyanophyceae</taxon>
        <taxon>Oscillatoriophycideae</taxon>
        <taxon>Oscillatoriales</taxon>
        <taxon>Microcoleaceae</taxon>
        <taxon>Trichodesmium</taxon>
    </lineage>
</organism>
<dbReference type="PANTHER" id="PTHR48182">
    <property type="entry name" value="PROTEIN SERAC1"/>
    <property type="match status" value="1"/>
</dbReference>